<accession>A0ABY9WN16</accession>
<gene>
    <name evidence="1" type="ORF">F0U60_13520</name>
</gene>
<sequence>MNARLLAAFLCLASLGSGCIIVDHDDDYDEGPCCNTPPPPPPGQPGDVTFLWTFAPDFRCSDVPEVKRIHISIPGETLYNGGVYACNTGGVDGIVLHDFVPGNYSFTIKAYSYTDETLYEGRGTFTVNGNVRVNIDLSPNGMSYAYVSWSFPPNTYSPNPSCSQAGVTSVGASIDGGEEVILNCADGMTNGGVPTPWLADGTHTLELVAYGRDLKGRDGMPLYFTQGTFTTSAGSPRSESFRFYVVGGLSVSWQLWDGYDFVDCSQAGLTAMSVNLFDKSRGEWVYPDGDPQPCTGPFGPPILYQFLKPGNYEVHVRGMKGSTVLYTNEDDIKTVTVKAFDQKLKTDPSTETILSLN</sequence>
<dbReference type="Proteomes" id="UP001611383">
    <property type="component" value="Chromosome"/>
</dbReference>
<keyword evidence="2" id="KW-1185">Reference proteome</keyword>
<dbReference type="EMBL" id="CP043494">
    <property type="protein sequence ID" value="WNG45005.1"/>
    <property type="molecule type" value="Genomic_DNA"/>
</dbReference>
<proteinExistence type="predicted"/>
<reference evidence="1 2" key="1">
    <citation type="submission" date="2019-08" db="EMBL/GenBank/DDBJ databases">
        <title>Archangium and Cystobacter genomes.</title>
        <authorList>
            <person name="Chen I.-C.K."/>
            <person name="Wielgoss S."/>
        </authorList>
    </citation>
    <scope>NUCLEOTIDE SEQUENCE [LARGE SCALE GENOMIC DNA]</scope>
    <source>
        <strain evidence="1 2">Cbm 6</strain>
    </source>
</reference>
<name>A0ABY9WN16_9BACT</name>
<protein>
    <recommendedName>
        <fullName evidence="3">Ig-like domain-containing protein</fullName>
    </recommendedName>
</protein>
<evidence type="ECO:0000313" key="1">
    <source>
        <dbReference type="EMBL" id="WNG45005.1"/>
    </source>
</evidence>
<evidence type="ECO:0000313" key="2">
    <source>
        <dbReference type="Proteomes" id="UP001611383"/>
    </source>
</evidence>
<dbReference type="PROSITE" id="PS51257">
    <property type="entry name" value="PROKAR_LIPOPROTEIN"/>
    <property type="match status" value="1"/>
</dbReference>
<dbReference type="RefSeq" id="WP_395818940.1">
    <property type="nucleotide sequence ID" value="NZ_CP043494.1"/>
</dbReference>
<organism evidence="1 2">
    <name type="scientific">Archangium minus</name>
    <dbReference type="NCBI Taxonomy" id="83450"/>
    <lineage>
        <taxon>Bacteria</taxon>
        <taxon>Pseudomonadati</taxon>
        <taxon>Myxococcota</taxon>
        <taxon>Myxococcia</taxon>
        <taxon>Myxococcales</taxon>
        <taxon>Cystobacterineae</taxon>
        <taxon>Archangiaceae</taxon>
        <taxon>Archangium</taxon>
    </lineage>
</organism>
<evidence type="ECO:0008006" key="3">
    <source>
        <dbReference type="Google" id="ProtNLM"/>
    </source>
</evidence>